<dbReference type="GeneID" id="40320759"/>
<keyword evidence="3" id="KW-1185">Reference proteome</keyword>
<dbReference type="OrthoDB" id="250054at2759"/>
<evidence type="ECO:0000313" key="3">
    <source>
        <dbReference type="Proteomes" id="UP000284403"/>
    </source>
</evidence>
<sequence length="146" mass="15872">MRSPSSPSAAAAPRYYYEDGRGNKVWVQNLSLDYDALRPSGGGWRGRRQERSATPCGAPRPPPPARGVSARTEWRRQTPSRGADAPPTRCTCDCPLHSALPPGAGVAWTFLPEASLAGVIHTVDDAEFILAKLRGEERLLRGAHVW</sequence>
<accession>A0A3R7L7D7</accession>
<reference evidence="2 3" key="1">
    <citation type="journal article" date="2018" name="BMC Genomics">
        <title>Genomic comparison of Trypanosoma conorhini and Trypanosoma rangeli to Trypanosoma cruzi strains of high and low virulence.</title>
        <authorList>
            <person name="Bradwell K.R."/>
            <person name="Koparde V.N."/>
            <person name="Matveyev A.V."/>
            <person name="Serrano M.G."/>
            <person name="Alves J.M."/>
            <person name="Parikh H."/>
            <person name="Huang B."/>
            <person name="Lee V."/>
            <person name="Espinosa-Alvarez O."/>
            <person name="Ortiz P.A."/>
            <person name="Costa-Martins A.G."/>
            <person name="Teixeira M.M."/>
            <person name="Buck G.A."/>
        </authorList>
    </citation>
    <scope>NUCLEOTIDE SEQUENCE [LARGE SCALE GENOMIC DNA]</scope>
    <source>
        <strain evidence="2 3">025E</strain>
    </source>
</reference>
<gene>
    <name evidence="2" type="ORF">Tco025E_07148</name>
</gene>
<comment type="caution">
    <text evidence="2">The sequence shown here is derived from an EMBL/GenBank/DDBJ whole genome shotgun (WGS) entry which is preliminary data.</text>
</comment>
<dbReference type="Proteomes" id="UP000284403">
    <property type="component" value="Unassembled WGS sequence"/>
</dbReference>
<organism evidence="2 3">
    <name type="scientific">Trypanosoma conorhini</name>
    <dbReference type="NCBI Taxonomy" id="83891"/>
    <lineage>
        <taxon>Eukaryota</taxon>
        <taxon>Discoba</taxon>
        <taxon>Euglenozoa</taxon>
        <taxon>Kinetoplastea</taxon>
        <taxon>Metakinetoplastina</taxon>
        <taxon>Trypanosomatida</taxon>
        <taxon>Trypanosomatidae</taxon>
        <taxon>Trypanosoma</taxon>
    </lineage>
</organism>
<dbReference type="AlphaFoldDB" id="A0A3R7L7D7"/>
<evidence type="ECO:0000256" key="1">
    <source>
        <dbReference type="SAM" id="MobiDB-lite"/>
    </source>
</evidence>
<evidence type="ECO:0000313" key="2">
    <source>
        <dbReference type="EMBL" id="RNF09065.1"/>
    </source>
</evidence>
<protein>
    <submittedName>
        <fullName evidence="2">Uncharacterized protein</fullName>
    </submittedName>
</protein>
<proteinExistence type="predicted"/>
<name>A0A3R7L7D7_9TRYP</name>
<dbReference type="RefSeq" id="XP_029225969.1">
    <property type="nucleotide sequence ID" value="XM_029374015.1"/>
</dbReference>
<feature type="region of interest" description="Disordered" evidence="1">
    <location>
        <begin position="38"/>
        <end position="88"/>
    </location>
</feature>
<dbReference type="EMBL" id="MKKU01000519">
    <property type="protein sequence ID" value="RNF09065.1"/>
    <property type="molecule type" value="Genomic_DNA"/>
</dbReference>